<dbReference type="RefSeq" id="WP_264071382.1">
    <property type="nucleotide sequence ID" value="NZ_JACKTY010000049.1"/>
</dbReference>
<dbReference type="PANTHER" id="PTHR41252:SF1">
    <property type="entry name" value="BLR2505 PROTEIN"/>
    <property type="match status" value="1"/>
</dbReference>
<dbReference type="InterPro" id="IPR037401">
    <property type="entry name" value="SnoaL-like"/>
</dbReference>
<evidence type="ECO:0000259" key="1">
    <source>
        <dbReference type="Pfam" id="PF12680"/>
    </source>
</evidence>
<gene>
    <name evidence="2" type="ORF">H7J73_29270</name>
</gene>
<dbReference type="InterPro" id="IPR032710">
    <property type="entry name" value="NTF2-like_dom_sf"/>
</dbReference>
<proteinExistence type="predicted"/>
<dbReference type="Pfam" id="PF12680">
    <property type="entry name" value="SnoaL_2"/>
    <property type="match status" value="1"/>
</dbReference>
<accession>A0ABT3CKZ0</accession>
<sequence length="136" mass="15342">MTAISIEERNIAATKIVYAAIPRGDLDTAVRQMDPDIRITYYGTPAIPYAGDYAGMAAAIDFFTIVGTTVAILDLQAWAFIADGDQLATWGWMRFRRLETGFEWESEFAHIITLRDGRWLHFRDFMNSALTHAAFS</sequence>
<dbReference type="SUPFAM" id="SSF54427">
    <property type="entry name" value="NTF2-like"/>
    <property type="match status" value="1"/>
</dbReference>
<evidence type="ECO:0000313" key="3">
    <source>
        <dbReference type="Proteomes" id="UP001526201"/>
    </source>
</evidence>
<protein>
    <submittedName>
        <fullName evidence="2">Nuclear transport factor 2 family protein</fullName>
    </submittedName>
</protein>
<comment type="caution">
    <text evidence="2">The sequence shown here is derived from an EMBL/GenBank/DDBJ whole genome shotgun (WGS) entry which is preliminary data.</text>
</comment>
<name>A0ABT3CKZ0_9MYCO</name>
<dbReference type="PANTHER" id="PTHR41252">
    <property type="entry name" value="BLR2505 PROTEIN"/>
    <property type="match status" value="1"/>
</dbReference>
<dbReference type="Proteomes" id="UP001526201">
    <property type="component" value="Unassembled WGS sequence"/>
</dbReference>
<reference evidence="2 3" key="1">
    <citation type="journal article" date="2022" name="BMC Genomics">
        <title>Comparative genome analysis of mycobacteria focusing on tRNA and non-coding RNA.</title>
        <authorList>
            <person name="Behra P.R.K."/>
            <person name="Pettersson B.M.F."/>
            <person name="Ramesh M."/>
            <person name="Das S."/>
            <person name="Dasgupta S."/>
            <person name="Kirsebom L.A."/>
        </authorList>
    </citation>
    <scope>NUCLEOTIDE SEQUENCE [LARGE SCALE GENOMIC DNA]</scope>
    <source>
        <strain evidence="2 3">DSM 44078</strain>
    </source>
</reference>
<organism evidence="2 3">
    <name type="scientific">Mycolicibacterium komossense</name>
    <dbReference type="NCBI Taxonomy" id="1779"/>
    <lineage>
        <taxon>Bacteria</taxon>
        <taxon>Bacillati</taxon>
        <taxon>Actinomycetota</taxon>
        <taxon>Actinomycetes</taxon>
        <taxon>Mycobacteriales</taxon>
        <taxon>Mycobacteriaceae</taxon>
        <taxon>Mycolicibacterium</taxon>
    </lineage>
</organism>
<feature type="domain" description="SnoaL-like" evidence="1">
    <location>
        <begin position="18"/>
        <end position="120"/>
    </location>
</feature>
<dbReference type="Gene3D" id="3.10.450.50">
    <property type="match status" value="1"/>
</dbReference>
<evidence type="ECO:0000313" key="2">
    <source>
        <dbReference type="EMBL" id="MCV7230104.1"/>
    </source>
</evidence>
<keyword evidence="3" id="KW-1185">Reference proteome</keyword>
<dbReference type="EMBL" id="JACKTY010000049">
    <property type="protein sequence ID" value="MCV7230104.1"/>
    <property type="molecule type" value="Genomic_DNA"/>
</dbReference>